<name>A0A2T7PXF7_POMCA</name>
<protein>
    <submittedName>
        <fullName evidence="1">Uncharacterized protein</fullName>
    </submittedName>
</protein>
<organism evidence="1 2">
    <name type="scientific">Pomacea canaliculata</name>
    <name type="common">Golden apple snail</name>
    <dbReference type="NCBI Taxonomy" id="400727"/>
    <lineage>
        <taxon>Eukaryota</taxon>
        <taxon>Metazoa</taxon>
        <taxon>Spiralia</taxon>
        <taxon>Lophotrochozoa</taxon>
        <taxon>Mollusca</taxon>
        <taxon>Gastropoda</taxon>
        <taxon>Caenogastropoda</taxon>
        <taxon>Architaenioglossa</taxon>
        <taxon>Ampullarioidea</taxon>
        <taxon>Ampullariidae</taxon>
        <taxon>Pomacea</taxon>
    </lineage>
</organism>
<proteinExistence type="predicted"/>
<gene>
    <name evidence="1" type="ORF">C0Q70_00724</name>
</gene>
<dbReference type="AlphaFoldDB" id="A0A2T7PXF7"/>
<reference evidence="1 2" key="1">
    <citation type="submission" date="2018-04" db="EMBL/GenBank/DDBJ databases">
        <title>The genome of golden apple snail Pomacea canaliculata provides insight into stress tolerance and invasive adaptation.</title>
        <authorList>
            <person name="Liu C."/>
            <person name="Liu B."/>
            <person name="Ren Y."/>
            <person name="Zhang Y."/>
            <person name="Wang H."/>
            <person name="Li S."/>
            <person name="Jiang F."/>
            <person name="Yin L."/>
            <person name="Zhang G."/>
            <person name="Qian W."/>
            <person name="Fan W."/>
        </authorList>
    </citation>
    <scope>NUCLEOTIDE SEQUENCE [LARGE SCALE GENOMIC DNA]</scope>
    <source>
        <strain evidence="1">SZHN2017</strain>
        <tissue evidence="1">Muscle</tissue>
    </source>
</reference>
<dbReference type="Proteomes" id="UP000245119">
    <property type="component" value="Linkage Group LG1"/>
</dbReference>
<evidence type="ECO:0000313" key="1">
    <source>
        <dbReference type="EMBL" id="PVD38113.1"/>
    </source>
</evidence>
<evidence type="ECO:0000313" key="2">
    <source>
        <dbReference type="Proteomes" id="UP000245119"/>
    </source>
</evidence>
<dbReference type="EMBL" id="PZQS01000001">
    <property type="protein sequence ID" value="PVD38113.1"/>
    <property type="molecule type" value="Genomic_DNA"/>
</dbReference>
<sequence length="106" mass="11162">MLIVGLRLFPRCHPSSTGAKSLAPLFGSEKRIEKIRICCSPAAAFAATVRSLRLAEIGSTTAGAADIIYTADAGGRQIAPEAGPFPSAWPLICSQLDSRHCVQVHS</sequence>
<keyword evidence="2" id="KW-1185">Reference proteome</keyword>
<accession>A0A2T7PXF7</accession>
<comment type="caution">
    <text evidence="1">The sequence shown here is derived from an EMBL/GenBank/DDBJ whole genome shotgun (WGS) entry which is preliminary data.</text>
</comment>